<keyword evidence="4" id="KW-1185">Reference proteome</keyword>
<evidence type="ECO:0000259" key="2">
    <source>
        <dbReference type="Pfam" id="PF19493"/>
    </source>
</evidence>
<dbReference type="EMBL" id="FOIE01000001">
    <property type="protein sequence ID" value="SES85086.1"/>
    <property type="molecule type" value="Genomic_DNA"/>
</dbReference>
<dbReference type="InterPro" id="IPR045794">
    <property type="entry name" value="Trypco1"/>
</dbReference>
<feature type="compositionally biased region" description="Low complexity" evidence="1">
    <location>
        <begin position="154"/>
        <end position="166"/>
    </location>
</feature>
<sequence length="178" mass="18290">MGGTAHAGHTARLPRRGIRSAPPELIRTGTTVSRLADGGSVMAKRLVEFPLEGGGTVLVHAEDGAATGGHDGGEVTRGWGDRDERVVLQAQQSFEQAVGRVQPAVQALVRRLRSVAESPEEITVDFGIELSAEVGAFVAGASSTGNFTVSMTWRPGRAAGQGPAPAESGRGDPTTGAP</sequence>
<organism evidence="3 4">
    <name type="scientific">Geodermatophilus poikilotrophus</name>
    <dbReference type="NCBI Taxonomy" id="1333667"/>
    <lineage>
        <taxon>Bacteria</taxon>
        <taxon>Bacillati</taxon>
        <taxon>Actinomycetota</taxon>
        <taxon>Actinomycetes</taxon>
        <taxon>Geodermatophilales</taxon>
        <taxon>Geodermatophilaceae</taxon>
        <taxon>Geodermatophilus</taxon>
    </lineage>
</organism>
<accession>A0A1H9ZTS3</accession>
<proteinExistence type="predicted"/>
<dbReference type="Pfam" id="PF19493">
    <property type="entry name" value="Trypco1"/>
    <property type="match status" value="1"/>
</dbReference>
<feature type="region of interest" description="Disordered" evidence="1">
    <location>
        <begin position="1"/>
        <end position="24"/>
    </location>
</feature>
<dbReference type="Proteomes" id="UP000198507">
    <property type="component" value="Unassembled WGS sequence"/>
</dbReference>
<name>A0A1H9ZTS3_9ACTN</name>
<dbReference type="AlphaFoldDB" id="A0A1H9ZTS3"/>
<feature type="region of interest" description="Disordered" evidence="1">
    <location>
        <begin position="153"/>
        <end position="178"/>
    </location>
</feature>
<evidence type="ECO:0000256" key="1">
    <source>
        <dbReference type="SAM" id="MobiDB-lite"/>
    </source>
</evidence>
<feature type="domain" description="Trypsin-co-occurring" evidence="2">
    <location>
        <begin position="49"/>
        <end position="154"/>
    </location>
</feature>
<gene>
    <name evidence="3" type="ORF">SAMN04488546_0772</name>
</gene>
<dbReference type="NCBIfam" id="NF041216">
    <property type="entry name" value="CU044_2847_fam"/>
    <property type="match status" value="1"/>
</dbReference>
<protein>
    <recommendedName>
        <fullName evidence="2">Trypsin-co-occurring domain-containing protein</fullName>
    </recommendedName>
</protein>
<reference evidence="4" key="1">
    <citation type="submission" date="2016-10" db="EMBL/GenBank/DDBJ databases">
        <authorList>
            <person name="Varghese N."/>
            <person name="Submissions S."/>
        </authorList>
    </citation>
    <scope>NUCLEOTIDE SEQUENCE [LARGE SCALE GENOMIC DNA]</scope>
    <source>
        <strain evidence="4">DSM 44209</strain>
    </source>
</reference>
<evidence type="ECO:0000313" key="4">
    <source>
        <dbReference type="Proteomes" id="UP000198507"/>
    </source>
</evidence>
<evidence type="ECO:0000313" key="3">
    <source>
        <dbReference type="EMBL" id="SES85086.1"/>
    </source>
</evidence>